<feature type="transmembrane region" description="Helical" evidence="1">
    <location>
        <begin position="175"/>
        <end position="200"/>
    </location>
</feature>
<comment type="caution">
    <text evidence="2">The sequence shown here is derived from an EMBL/GenBank/DDBJ whole genome shotgun (WGS) entry which is preliminary data.</text>
</comment>
<keyword evidence="3" id="KW-1185">Reference proteome</keyword>
<proteinExistence type="predicted"/>
<organism evidence="2 3">
    <name type="scientific">Aliikangiella marina</name>
    <dbReference type="NCBI Taxonomy" id="1712262"/>
    <lineage>
        <taxon>Bacteria</taxon>
        <taxon>Pseudomonadati</taxon>
        <taxon>Pseudomonadota</taxon>
        <taxon>Gammaproteobacteria</taxon>
        <taxon>Oceanospirillales</taxon>
        <taxon>Pleioneaceae</taxon>
        <taxon>Aliikangiella</taxon>
    </lineage>
</organism>
<feature type="transmembrane region" description="Helical" evidence="1">
    <location>
        <begin position="20"/>
        <end position="39"/>
    </location>
</feature>
<protein>
    <recommendedName>
        <fullName evidence="4">ABC transporter permease subunit</fullName>
    </recommendedName>
</protein>
<dbReference type="Proteomes" id="UP000317839">
    <property type="component" value="Unassembled WGS sequence"/>
</dbReference>
<evidence type="ECO:0000256" key="1">
    <source>
        <dbReference type="SAM" id="Phobius"/>
    </source>
</evidence>
<accession>A0A545T352</accession>
<evidence type="ECO:0008006" key="4">
    <source>
        <dbReference type="Google" id="ProtNLM"/>
    </source>
</evidence>
<keyword evidence="1" id="KW-0812">Transmembrane</keyword>
<keyword evidence="1" id="KW-1133">Transmembrane helix</keyword>
<feature type="transmembrane region" description="Helical" evidence="1">
    <location>
        <begin position="212"/>
        <end position="231"/>
    </location>
</feature>
<name>A0A545T352_9GAMM</name>
<evidence type="ECO:0000313" key="3">
    <source>
        <dbReference type="Proteomes" id="UP000317839"/>
    </source>
</evidence>
<reference evidence="2 3" key="1">
    <citation type="submission" date="2019-06" db="EMBL/GenBank/DDBJ databases">
        <title>Draft genome of Aliikangiella marina GYP-15.</title>
        <authorList>
            <person name="Wang G."/>
        </authorList>
    </citation>
    <scope>NUCLEOTIDE SEQUENCE [LARGE SCALE GENOMIC DNA]</scope>
    <source>
        <strain evidence="2 3">GYP-15</strain>
    </source>
</reference>
<evidence type="ECO:0000313" key="2">
    <source>
        <dbReference type="EMBL" id="TQV71628.1"/>
    </source>
</evidence>
<feature type="transmembrane region" description="Helical" evidence="1">
    <location>
        <begin position="130"/>
        <end position="163"/>
    </location>
</feature>
<feature type="transmembrane region" description="Helical" evidence="1">
    <location>
        <begin position="80"/>
        <end position="104"/>
    </location>
</feature>
<dbReference type="OrthoDB" id="118685at2"/>
<dbReference type="EMBL" id="VIKR01000006">
    <property type="protein sequence ID" value="TQV71628.1"/>
    <property type="molecule type" value="Genomic_DNA"/>
</dbReference>
<feature type="transmembrane region" description="Helical" evidence="1">
    <location>
        <begin position="275"/>
        <end position="298"/>
    </location>
</feature>
<keyword evidence="1" id="KW-0472">Membrane</keyword>
<dbReference type="AlphaFoldDB" id="A0A545T352"/>
<dbReference type="RefSeq" id="WP_142944027.1">
    <property type="nucleotide sequence ID" value="NZ_VIKR01000006.1"/>
</dbReference>
<gene>
    <name evidence="2" type="ORF">FLL45_20985</name>
</gene>
<sequence>MRTFKALVKREYWEHRGAMFITPTAMTVFFAALLILGLITSSNIEINGDDFSLLNKMPQLVEQIDNHSEEEVDKVVQLALYSPIVIFGFVMFWVGIFYAVGCLYDERKDRSILFWKSLPLSDTQTVLSKFFTVIVVIPVLYFCALLVFQIYSLIFGTVLLWFGGDSGLIVWSSSNLFVVAFNSLMGLIISNLWLAPLWGWLMFASAWAKKVAILWGTLPVLLVGIAEGTIFNSTEFLEMVGVHIARGGIVATASINNLEKDGYVLDMDLTSPFQAFAFSEFWIGLVVAAVFLAGAIYIRRNRDEA</sequence>